<protein>
    <submittedName>
        <fullName evidence="2">Uncharacterized protein</fullName>
    </submittedName>
</protein>
<evidence type="ECO:0000313" key="2">
    <source>
        <dbReference type="EMBL" id="QHT02657.1"/>
    </source>
</evidence>
<proteinExistence type="predicted"/>
<sequence>MKHKKYRKTMKHKKHRKTMKKRSMKKKIIKSKKKYKGGLTKVQEEESNIKFLKSKWVKKEYWDEVIRTGHYQFATPNTDITLDEIIDADRNKWTPPKNEWGGLDYSLTRQHEWPGWKTVEYRSGPHMNPVQYHNKADGTLYNIDERFYAYGRFVTNSPCNKGRCKCSIKDCNNYYWVPEVSINEIDSIGPRSHPDASESKREQLVDEADAGINKLYENQGWWEYRRGRLDNKLTTNGYVGWLPVEDADGIGRTYYLCPVCYIKRLKKEEELSKYAILQKESRGEGPHVWPIQTSIERQRGVISDTSHTATPDSSIQPTPILPSAPPAHEVEAVVPSAPPAVPSPPAHGAEPVVVAQEIPHLSFREHDSVHFKHDGSWYDGIVTSSDDKGVNIYSDVLKTIFIPNNVLLCSIIKNC</sequence>
<dbReference type="EMBL" id="MN739396">
    <property type="protein sequence ID" value="QHT02657.1"/>
    <property type="molecule type" value="Genomic_DNA"/>
</dbReference>
<organism evidence="2">
    <name type="scientific">viral metagenome</name>
    <dbReference type="NCBI Taxonomy" id="1070528"/>
    <lineage>
        <taxon>unclassified sequences</taxon>
        <taxon>metagenomes</taxon>
        <taxon>organismal metagenomes</taxon>
    </lineage>
</organism>
<feature type="region of interest" description="Disordered" evidence="1">
    <location>
        <begin position="1"/>
        <end position="23"/>
    </location>
</feature>
<evidence type="ECO:0000256" key="1">
    <source>
        <dbReference type="SAM" id="MobiDB-lite"/>
    </source>
</evidence>
<name>A0A6C0CEC4_9ZZZZ</name>
<dbReference type="AlphaFoldDB" id="A0A6C0CEC4"/>
<reference evidence="2" key="1">
    <citation type="journal article" date="2020" name="Nature">
        <title>Giant virus diversity and host interactions through global metagenomics.</title>
        <authorList>
            <person name="Schulz F."/>
            <person name="Roux S."/>
            <person name="Paez-Espino D."/>
            <person name="Jungbluth S."/>
            <person name="Walsh D.A."/>
            <person name="Denef V.J."/>
            <person name="McMahon K.D."/>
            <person name="Konstantinidis K.T."/>
            <person name="Eloe-Fadrosh E.A."/>
            <person name="Kyrpides N.C."/>
            <person name="Woyke T."/>
        </authorList>
    </citation>
    <scope>NUCLEOTIDE SEQUENCE</scope>
    <source>
        <strain evidence="2">GVMAG-M-3300020595-32</strain>
    </source>
</reference>
<accession>A0A6C0CEC4</accession>